<accession>A0A151GT48</accession>
<reference evidence="2 3" key="1">
    <citation type="journal article" date="2016" name="Sci. Rep.">
        <title>Insights into Adaptations to a Near-Obligate Nematode Endoparasitic Lifestyle from the Finished Genome of Drechmeria coniospora.</title>
        <authorList>
            <person name="Zhang L."/>
            <person name="Zhou Z."/>
            <person name="Guo Q."/>
            <person name="Fokkens L."/>
            <person name="Miskei M."/>
            <person name="Pocsi I."/>
            <person name="Zhang W."/>
            <person name="Chen M."/>
            <person name="Wang L."/>
            <person name="Sun Y."/>
            <person name="Donzelli B.G."/>
            <person name="Gibson D.M."/>
            <person name="Nelson D.R."/>
            <person name="Luo J.G."/>
            <person name="Rep M."/>
            <person name="Liu H."/>
            <person name="Yang S."/>
            <person name="Wang J."/>
            <person name="Krasnoff S.B."/>
            <person name="Xu Y."/>
            <person name="Molnar I."/>
            <person name="Lin M."/>
        </authorList>
    </citation>
    <scope>NUCLEOTIDE SEQUENCE [LARGE SCALE GENOMIC DNA]</scope>
    <source>
        <strain evidence="2 3">ARSEF 6962</strain>
    </source>
</reference>
<protein>
    <submittedName>
        <fullName evidence="2">Uncharacterized protein</fullName>
    </submittedName>
</protein>
<dbReference type="AlphaFoldDB" id="A0A151GT48"/>
<name>A0A151GT48_DRECN</name>
<evidence type="ECO:0000313" key="3">
    <source>
        <dbReference type="Proteomes" id="UP000076580"/>
    </source>
</evidence>
<dbReference type="EMBL" id="LAYC01000001">
    <property type="protein sequence ID" value="KYK60277.1"/>
    <property type="molecule type" value="Genomic_DNA"/>
</dbReference>
<dbReference type="Proteomes" id="UP000076580">
    <property type="component" value="Chromosome 01"/>
</dbReference>
<dbReference type="InParanoid" id="A0A151GT48"/>
<feature type="compositionally biased region" description="Basic and acidic residues" evidence="1">
    <location>
        <begin position="18"/>
        <end position="30"/>
    </location>
</feature>
<comment type="caution">
    <text evidence="2">The sequence shown here is derived from an EMBL/GenBank/DDBJ whole genome shotgun (WGS) entry which is preliminary data.</text>
</comment>
<gene>
    <name evidence="2" type="ORF">DCS_01414</name>
</gene>
<feature type="region of interest" description="Disordered" evidence="1">
    <location>
        <begin position="1"/>
        <end position="46"/>
    </location>
</feature>
<evidence type="ECO:0000313" key="2">
    <source>
        <dbReference type="EMBL" id="KYK60277.1"/>
    </source>
</evidence>
<dbReference type="RefSeq" id="XP_040659629.1">
    <property type="nucleotide sequence ID" value="XM_040798746.1"/>
</dbReference>
<proteinExistence type="predicted"/>
<evidence type="ECO:0000256" key="1">
    <source>
        <dbReference type="SAM" id="MobiDB-lite"/>
    </source>
</evidence>
<organism evidence="2 3">
    <name type="scientific">Drechmeria coniospora</name>
    <name type="common">Nematophagous fungus</name>
    <name type="synonym">Meria coniospora</name>
    <dbReference type="NCBI Taxonomy" id="98403"/>
    <lineage>
        <taxon>Eukaryota</taxon>
        <taxon>Fungi</taxon>
        <taxon>Dikarya</taxon>
        <taxon>Ascomycota</taxon>
        <taxon>Pezizomycotina</taxon>
        <taxon>Sordariomycetes</taxon>
        <taxon>Hypocreomycetidae</taxon>
        <taxon>Hypocreales</taxon>
        <taxon>Ophiocordycipitaceae</taxon>
        <taxon>Drechmeria</taxon>
    </lineage>
</organism>
<sequence length="124" mass="13623">MLPNPLVPLVPLARRRREQNGHGRGGDQARRFTHPMKRSDHLLDPYEERRSRNSAAFCRVLALRQAGCIGRRRAKVSMSMLPSPAWSAAISGCRLHTYGQGTVALGCVAFHPFPIPADAASPPT</sequence>
<feature type="compositionally biased region" description="Basic and acidic residues" evidence="1">
    <location>
        <begin position="37"/>
        <end position="46"/>
    </location>
</feature>
<dbReference type="GeneID" id="63714057"/>
<keyword evidence="3" id="KW-1185">Reference proteome</keyword>